<reference evidence="19 20" key="1">
    <citation type="journal article" date="2016" name="Mol. Biol. Evol.">
        <title>Comparative Genomics of Early-Diverging Mushroom-Forming Fungi Provides Insights into the Origins of Lignocellulose Decay Capabilities.</title>
        <authorList>
            <person name="Nagy L.G."/>
            <person name="Riley R."/>
            <person name="Tritt A."/>
            <person name="Adam C."/>
            <person name="Daum C."/>
            <person name="Floudas D."/>
            <person name="Sun H."/>
            <person name="Yadav J.S."/>
            <person name="Pangilinan J."/>
            <person name="Larsson K.H."/>
            <person name="Matsuura K."/>
            <person name="Barry K."/>
            <person name="Labutti K."/>
            <person name="Kuo R."/>
            <person name="Ohm R.A."/>
            <person name="Bhattacharya S.S."/>
            <person name="Shirouzu T."/>
            <person name="Yoshinaga Y."/>
            <person name="Martin F.M."/>
            <person name="Grigoriev I.V."/>
            <person name="Hibbett D.S."/>
        </authorList>
    </citation>
    <scope>NUCLEOTIDE SEQUENCE [LARGE SCALE GENOMIC DNA]</scope>
    <source>
        <strain evidence="19 20">HHB12029</strain>
    </source>
</reference>
<dbReference type="PANTHER" id="PTHR31736:SF11">
    <property type="entry name" value="EXOPOLYGALACTURONASE C-RELATED"/>
    <property type="match status" value="1"/>
</dbReference>
<keyword evidence="7" id="KW-1015">Disulfide bond</keyword>
<keyword evidence="6 17" id="KW-0378">Hydrolase</keyword>
<accession>A0A165G8P5</accession>
<dbReference type="GO" id="GO:0045490">
    <property type="term" value="P:pectin catabolic process"/>
    <property type="evidence" value="ECO:0007669"/>
    <property type="project" value="UniProtKB-ARBA"/>
</dbReference>
<keyword evidence="20" id="KW-1185">Reference proteome</keyword>
<dbReference type="PROSITE" id="PS00502">
    <property type="entry name" value="POLYGALACTURONASE"/>
    <property type="match status" value="1"/>
</dbReference>
<dbReference type="GO" id="GO:0016829">
    <property type="term" value="F:lyase activity"/>
    <property type="evidence" value="ECO:0007669"/>
    <property type="project" value="UniProtKB-KW"/>
</dbReference>
<evidence type="ECO:0000256" key="7">
    <source>
        <dbReference type="ARBA" id="ARBA00023157"/>
    </source>
</evidence>
<keyword evidence="5" id="KW-0677">Repeat</keyword>
<evidence type="ECO:0000256" key="5">
    <source>
        <dbReference type="ARBA" id="ARBA00022737"/>
    </source>
</evidence>
<dbReference type="PANTHER" id="PTHR31736">
    <property type="match status" value="1"/>
</dbReference>
<dbReference type="EC" id="3.2.1.67" evidence="12"/>
<evidence type="ECO:0000256" key="16">
    <source>
        <dbReference type="PROSITE-ProRule" id="PRU10052"/>
    </source>
</evidence>
<dbReference type="InParanoid" id="A0A165G8P5"/>
<keyword evidence="8" id="KW-0325">Glycoprotein</keyword>
<dbReference type="SUPFAM" id="SSF51126">
    <property type="entry name" value="Pectin lyase-like"/>
    <property type="match status" value="1"/>
</dbReference>
<dbReference type="Gene3D" id="2.160.20.10">
    <property type="entry name" value="Single-stranded right-handed beta-helix, Pectin lyase-like"/>
    <property type="match status" value="1"/>
</dbReference>
<evidence type="ECO:0000313" key="19">
    <source>
        <dbReference type="EMBL" id="KZV90148.1"/>
    </source>
</evidence>
<feature type="active site" evidence="16">
    <location>
        <position position="274"/>
    </location>
</feature>
<evidence type="ECO:0000256" key="9">
    <source>
        <dbReference type="ARBA" id="ARBA00023295"/>
    </source>
</evidence>
<evidence type="ECO:0000256" key="2">
    <source>
        <dbReference type="ARBA" id="ARBA00008834"/>
    </source>
</evidence>
<keyword evidence="19" id="KW-0456">Lyase</keyword>
<dbReference type="OrthoDB" id="187139at2759"/>
<dbReference type="AlphaFoldDB" id="A0A165G8P5"/>
<comment type="function">
    <text evidence="11">Specific in hydrolyzing the terminal glycosidic bond of polygalacturonic acid and oligogalacturonates.</text>
</comment>
<dbReference type="GO" id="GO:0071555">
    <property type="term" value="P:cell wall organization"/>
    <property type="evidence" value="ECO:0007669"/>
    <property type="project" value="UniProtKB-KW"/>
</dbReference>
<feature type="chain" id="PRO_5007858080" description="galacturonan 1,4-alpha-galacturonidase" evidence="18">
    <location>
        <begin position="21"/>
        <end position="447"/>
    </location>
</feature>
<proteinExistence type="inferred from homology"/>
<evidence type="ECO:0000256" key="15">
    <source>
        <dbReference type="ARBA" id="ARBA00048766"/>
    </source>
</evidence>
<dbReference type="InterPro" id="IPR012334">
    <property type="entry name" value="Pectin_lyas_fold"/>
</dbReference>
<evidence type="ECO:0000256" key="3">
    <source>
        <dbReference type="ARBA" id="ARBA00022525"/>
    </source>
</evidence>
<evidence type="ECO:0000256" key="18">
    <source>
        <dbReference type="SAM" id="SignalP"/>
    </source>
</evidence>
<organism evidence="19 20">
    <name type="scientific">Exidia glandulosa HHB12029</name>
    <dbReference type="NCBI Taxonomy" id="1314781"/>
    <lineage>
        <taxon>Eukaryota</taxon>
        <taxon>Fungi</taxon>
        <taxon>Dikarya</taxon>
        <taxon>Basidiomycota</taxon>
        <taxon>Agaricomycotina</taxon>
        <taxon>Agaricomycetes</taxon>
        <taxon>Auriculariales</taxon>
        <taxon>Exidiaceae</taxon>
        <taxon>Exidia</taxon>
    </lineage>
</organism>
<keyword evidence="10" id="KW-0961">Cell wall biogenesis/degradation</keyword>
<evidence type="ECO:0000256" key="12">
    <source>
        <dbReference type="ARBA" id="ARBA00038933"/>
    </source>
</evidence>
<dbReference type="InterPro" id="IPR011050">
    <property type="entry name" value="Pectin_lyase_fold/virulence"/>
</dbReference>
<comment type="similarity">
    <text evidence="2 17">Belongs to the glycosyl hydrolase 28 family.</text>
</comment>
<dbReference type="Proteomes" id="UP000077266">
    <property type="component" value="Unassembled WGS sequence"/>
</dbReference>
<evidence type="ECO:0000256" key="11">
    <source>
        <dbReference type="ARBA" id="ARBA00037312"/>
    </source>
</evidence>
<evidence type="ECO:0000256" key="6">
    <source>
        <dbReference type="ARBA" id="ARBA00022801"/>
    </source>
</evidence>
<dbReference type="GO" id="GO:0004650">
    <property type="term" value="F:polygalacturonase activity"/>
    <property type="evidence" value="ECO:0007669"/>
    <property type="project" value="InterPro"/>
</dbReference>
<comment type="catalytic activity">
    <reaction evidence="15">
        <text>[(1-&gt;4)-alpha-D-galacturonosyl](n) + H2O = alpha-D-galacturonate + [(1-&gt;4)-alpha-D-galacturonosyl](n-1)</text>
        <dbReference type="Rhea" id="RHEA:14117"/>
        <dbReference type="Rhea" id="RHEA-COMP:14570"/>
        <dbReference type="Rhea" id="RHEA-COMP:14572"/>
        <dbReference type="ChEBI" id="CHEBI:15377"/>
        <dbReference type="ChEBI" id="CHEBI:58658"/>
        <dbReference type="ChEBI" id="CHEBI:140523"/>
        <dbReference type="EC" id="3.2.1.67"/>
    </reaction>
</comment>
<evidence type="ECO:0000256" key="17">
    <source>
        <dbReference type="RuleBase" id="RU361169"/>
    </source>
</evidence>
<dbReference type="SMART" id="SM00710">
    <property type="entry name" value="PbH1"/>
    <property type="match status" value="4"/>
</dbReference>
<dbReference type="Pfam" id="PF00295">
    <property type="entry name" value="Glyco_hydro_28"/>
    <property type="match status" value="1"/>
</dbReference>
<feature type="signal peptide" evidence="18">
    <location>
        <begin position="1"/>
        <end position="20"/>
    </location>
</feature>
<dbReference type="GO" id="GO:0047911">
    <property type="term" value="F:galacturan 1,4-alpha-galacturonidase activity"/>
    <property type="evidence" value="ECO:0007669"/>
    <property type="project" value="UniProtKB-EC"/>
</dbReference>
<evidence type="ECO:0000256" key="14">
    <source>
        <dbReference type="ARBA" id="ARBA00042262"/>
    </source>
</evidence>
<evidence type="ECO:0000256" key="10">
    <source>
        <dbReference type="ARBA" id="ARBA00023316"/>
    </source>
</evidence>
<dbReference type="InterPro" id="IPR006626">
    <property type="entry name" value="PbH1"/>
</dbReference>
<gene>
    <name evidence="19" type="ORF">EXIGLDRAFT_794843</name>
</gene>
<protein>
    <recommendedName>
        <fullName evidence="12">galacturonan 1,4-alpha-galacturonidase</fullName>
        <ecNumber evidence="12">3.2.1.67</ecNumber>
    </recommendedName>
    <alternativeName>
        <fullName evidence="13">Galacturan 1,4-alpha-galacturonidase C</fullName>
    </alternativeName>
    <alternativeName>
        <fullName evidence="14">Poly(1,4-alpha-D-galacturonide)galacturonohydrolase C</fullName>
    </alternativeName>
</protein>
<evidence type="ECO:0000313" key="20">
    <source>
        <dbReference type="Proteomes" id="UP000077266"/>
    </source>
</evidence>
<dbReference type="EMBL" id="KV426055">
    <property type="protein sequence ID" value="KZV90148.1"/>
    <property type="molecule type" value="Genomic_DNA"/>
</dbReference>
<keyword evidence="9 17" id="KW-0326">Glycosidase</keyword>
<name>A0A165G8P5_EXIGL</name>
<evidence type="ECO:0000256" key="8">
    <source>
        <dbReference type="ARBA" id="ARBA00023180"/>
    </source>
</evidence>
<evidence type="ECO:0000256" key="4">
    <source>
        <dbReference type="ARBA" id="ARBA00022729"/>
    </source>
</evidence>
<keyword evidence="4 18" id="KW-0732">Signal</keyword>
<evidence type="ECO:0000256" key="13">
    <source>
        <dbReference type="ARBA" id="ARBA00041474"/>
    </source>
</evidence>
<sequence>MHFTPAVALVTLASASAASAGLTSYLAPAALAALSLFTKPVPNTGVNSKWITKTFTVPHTPGADDSPAVIAALANFTANSTILFKSGVTYNIWTPIVFSNLKNVEIAMEGNLTLPTDVATVQGIVGASVSCSPLDYDAHSPIGTNVTLRGSLDPRTGWIDSHGPQWWDTMNQVNRPHLINFGVTNGVIKNMKIVDSIAWNFAVSSSNNLHAYGNYIDVRQRPGGGFPFNTDGFGAGGKNLLIEDNVIMNGDDCVTVGSGGQNVVFRNSYCYGGHGLSIGSLGKGGSVASVHDILIENVIMDNELYGARFKSWTGGAGIAQNITWRNIVVKNVPFPIYVTQNYWDQNLGPKPNTTGGTNTLVDNFTFENFSGTLRDTPYVEGTCISDPCWYFVEGATGHETIIFDLYPGTATNIKAKNINIRTETGVKPQVMCDPSTVSSSYSRLLAY</sequence>
<comment type="subcellular location">
    <subcellularLocation>
        <location evidence="1">Secreted</location>
    </subcellularLocation>
</comment>
<keyword evidence="3" id="KW-0964">Secreted</keyword>
<dbReference type="GO" id="GO:0005576">
    <property type="term" value="C:extracellular region"/>
    <property type="evidence" value="ECO:0007669"/>
    <property type="project" value="UniProtKB-SubCell"/>
</dbReference>
<evidence type="ECO:0000256" key="1">
    <source>
        <dbReference type="ARBA" id="ARBA00004613"/>
    </source>
</evidence>
<dbReference type="STRING" id="1314781.A0A165G8P5"/>
<dbReference type="InterPro" id="IPR000743">
    <property type="entry name" value="Glyco_hydro_28"/>
</dbReference>